<feature type="compositionally biased region" description="Low complexity" evidence="5">
    <location>
        <begin position="6367"/>
        <end position="6389"/>
    </location>
</feature>
<dbReference type="PROSITE" id="PS50026">
    <property type="entry name" value="EGF_3"/>
    <property type="match status" value="1"/>
</dbReference>
<dbReference type="InterPro" id="IPR003609">
    <property type="entry name" value="Pan_app"/>
</dbReference>
<dbReference type="Gene3D" id="3.50.4.10">
    <property type="entry name" value="Hepatocyte Growth Factor"/>
    <property type="match status" value="1"/>
</dbReference>
<protein>
    <submittedName>
        <fullName evidence="10">Uncharacterized protein</fullName>
    </submittedName>
</protein>
<feature type="domain" description="VWFD" evidence="9">
    <location>
        <begin position="5392"/>
        <end position="5589"/>
    </location>
</feature>
<feature type="domain" description="VWFD" evidence="9">
    <location>
        <begin position="2369"/>
        <end position="2566"/>
    </location>
</feature>
<dbReference type="GO" id="GO:0009986">
    <property type="term" value="C:cell surface"/>
    <property type="evidence" value="ECO:0007669"/>
    <property type="project" value="TreeGrafter"/>
</dbReference>
<dbReference type="PROSITE" id="PS01186">
    <property type="entry name" value="EGF_2"/>
    <property type="match status" value="2"/>
</dbReference>
<dbReference type="InterPro" id="IPR000742">
    <property type="entry name" value="EGF"/>
</dbReference>
<dbReference type="InterPro" id="IPR050969">
    <property type="entry name" value="Dev_Signal_Modulators"/>
</dbReference>
<dbReference type="GO" id="GO:0005576">
    <property type="term" value="C:extracellular region"/>
    <property type="evidence" value="ECO:0007669"/>
    <property type="project" value="TreeGrafter"/>
</dbReference>
<feature type="domain" description="Apple" evidence="8">
    <location>
        <begin position="103"/>
        <end position="186"/>
    </location>
</feature>
<dbReference type="Pfam" id="PF18720">
    <property type="entry name" value="EGF_Tenascin"/>
    <property type="match status" value="2"/>
</dbReference>
<sequence length="6484" mass="723847">MSPQLYELSQKDSCGILDIAWYTQQNKAVMGEQILELMSDNDITNCQDACMAQREAPMCDGYDLDKVTQNCSLFSGDYFSASVELTDNTNSDHSEWLCVNDPCGKRGLTWTRYSGFSLLEHNDKEISSVTYNTQCRRLCLQETDFICKSYEFIPALGICYLSKSVAADYKDKFVSYPGFIYEDWTCDKDGDNPVIPKNPEVEVSSLPADGNLTLSCEFSTIQNTNDSMEYHVYWVKDSVVIASEKHIEMTEEIKVFLDRKHVVDLAFGTKLHCGVITCIQDRCNTTTGAFRQSNEIVADVKITSDKMITVEEGNSSVEVKFQPMAPPSFFCSINDNKDKCNIKLSVSTVTDRYGDFCVSGKSSQLVIKPETDKKSCDIMITNENWKEEFEVPVKAKIDNLMDGEQMRKVEFSGKVESDFVNSDEHSFFTVEVTVKDKDLVSFCESVTVGHITTFDGIRFDHFLEGEFTLYKHTSKPYEVQAFYRSVDGKGSRVCAVAIRSGAGVAVIDVCGPKKEPEHKWPLLVKIYEKQMVKGTDVHRAVDGKMFKVMLPTGTIITVLVETQTKSPYLNVWVQGSVNDLDNTKGLCGMFDGMKGNDLQKSDGELYNVPGLVKEALSLSWRVKRNESLLTGYCSSMKSPELMTYCSCPQKMVGECDVDQIKGMCSVIGNQYDDVTDTLGERSSKPKYCDDDTGPYEFDSEYRSQGFDWPTPSNITLDDAQTACIEAVVNGTEGQLCKDIPNTQLEQIKLTCIEDIQIMDNLEAAMLSLATIRQHCGEEIQRSVTMWSSYDVVHELCFNQCGEHGTCRHEMMIATPGGGDKYTDLSMYKLQVPDNKFLTFKTKTCDNMTVILLGENNTMVTIGGTNETTYMITKNDEVKVSFTVENTTDCNEYKQYWVRWDDDMVEVGVGSLGNQAGVVMWKDPEPSMVTGLAIFSGETSGSWMFPTPGHCECDADFGGADCSVNITMPPKFWRLHMNGFCDISEESCKEIVVYGDDFYKSDALVCELQRIELSNEAYTVAMENKTIIKAVFISYNEVICPTPETGSYFVSVSNDGMTYTSESIFTVFDDECHTCKEAGKCEFKEKTCFIDWKCYDASERNPENRTLICSPVESYDMWSTTKVYPLLEKLPEVEMMYNKTTEMVKFSCEFEGPSDNTTEYSVVWRTKKFGGEWMENDDLLKMKKIDSGMLKNFTYGSMIQCGLYLCYSDDCGNTTSPLNPSNSIQAVIKVKETSLELVEGGEKEELHLSFSFPPNMFCMSDDCHIRVDISVRNSQNLTCGGEMVPQVVIKQDSAMSSCGVSFTMDNWMEEMELPVYAVMDSLKDGTQMAMIDIESEAMAGGMSYSEVIMNEKDVEVTVMDRYAKCVAVNYHTRTFDGRSFNNLNEGEFVLYKHDELPYEVHIFNRRCSNDTDVICTCVVAVKSGDDVILIHRCGPEEEDIPYLHTRMFLNDELTPGTKVLRFNEGYEYRVYLPTGSYVLVRDGVHSRYNYLSVAMYSSPMDHNHTMGLCGNYDNNKDNDLMLEDGSMLETKSMYPQSFSTSWRVEEDATLYNGFCDSSVASKNDSMMLCNCFKNSSCTENDIMFSCTEEGGYDETDSLVTFSQNPPEKCLTRQPQILFKYDVNFTAEVVSWPTPSGMNETYVRELCQNYILSTMEGSMCRELVPSVFYISVESCVTDIGLTDDDSWKMTALFSVKTHCYIRAITYTKYWEISGDYMMPNTTFTNMLCPNGCNGKGACKSYGECECEGGYGGMDCSVDISIPPVIGEVTYGPVCNTADRDCSMVYLYGMNILSNTALTCHIKEVQSGRVYMVPGRFMTFELVECKLNLTVSVTITLSNNGVLKSNELKHFVYDSKCENCELADDGTFNCQSRNDSCVIDGECYENGQVFPQDSTRVCDAVQNTTVWTKIQSTSISWKQTNFIEIIGTMLITTNVNLTLIGSPTTVDGWKGGLAVDLNGKDQLIDSPGDNNCLSEPDNCLLGMTFKISLKLFELKENMYILTSGGDQQGGRGVSLYYWKKRLYLTISTVDKEWTVKTKFTKVNAFFDLEFSWSIDGLELFIDGISVGKRLKYIKRKIKGYKKYKYRFGGPLLGFGGFYARCTVGTWQTWTATITIKNAVGVLSEVPELTSQPRLEVDYDKANGTSTFSCEYDKLPRGDVKYIIDWTVDDVNVKSETTTGDGSHLEEDLYGVGGYGVKTKCTVTPCFAYDCANTRGPSRKSNILIAEVKVMTEMINIREGGEPGQVKIKAMVPPSLFCAPEDRGVNSTCYVKVTTRFQEVEELCTNGNTHWQAAVMYSNVNAGDTAFCGGMITVNMWEDELSVPVMATTDIVYDGDVSRHLDVGISTFCGTTVTYNYTYSSVKVNIEDGDKNAICRSVNDPHMKSFDKWKYNNYLEGEFIFYKHKVLPYEVRTFYRNCNGKASCNCAAAIRVGDDVIVFDKCGASASSKKDTPIDIRLILNGELTPGTKIFRHGGGKKYKVHLPHGAVVIITQGKGKTPEFIHMVKIKASPADANNVEGLCGNFDGDKDNDMMMSDGTLYTGKTKQPIEFSKSWRVHEMGMDSLFDGYCPDDVEDESTTTYCQCQTGMGDNCGPNNYYTDCSPPLKNKKGKRRGKDMTTELLTNNVYKATKCYLQEIRIQFEFNIQWVQAEVSWPTPNGITAESARALCVEMITGSRFDSCAALPGIDVDEDVEGCMEDIQLTDNMDWKQELVQTVDEQCSIQLSYNISLYIQINGVFELPDLFEQLCPGDCSGNGVCDQGVCVCNNGFQGDECDISVTDKPNLFFLSTTLCDVQAELCENVIVKGINFVDLDTLTCHFRKTSDGTTSTSLALFVNKNSVVCGLPGLGIYQLSVSNDGTNVDNSLLFIKYDSLCNVCGENGCTLRTDVCVVNGVCYAAGFVDPNNASSVCIPGTSKISWSIISSTDIIVRRYTFIQIILNILITRTYNFTLTGTPRLVEGPTGGQALELNGIGDFVDLGDQTNDCIFNLEKCKYGLSVKFNLKLLELKEKMYIFSSGGDESGKYGLSMWYSRKRLYLTVSTKTKIWTVYVPFKKYLNTFVNIEFSWSVQGGLSLYFDGFRVAQTKEYFRRITASLSGKFYLGRPIGVGVYCWMVIDGWDIAEGTKDIVKDLDVTVESPEIKVRPVMTIEENTNGTANVFRCKFEKLEEDGLLYKVLWSINDNSLKQMFLPEDVYMHELEEDDIQKLEFKDKLSCSIMACRANEDCSPWRESNVITADIKLKTTELTVYEGMIPGHVEITATVPPYMFCLPDDRKKYCDVLITTKLLRANKEKKCPKTKVEIVQAVFGVWDASEDSKHPCEYRITKDNWRDVVMIPVKASIDSLKDKNQKRDIEVTLFIYRSGIAAYTSKLGIVELEVKDRDKTATCKSINDPHMTTFDKLKYNNFYEGEFVLYRHKTLPYAVHVFFLNCNGKASCNCAVAVQSGDDVILIDMCEQAKNKEYTKKGKKKSKKLDVKMFLNGELTEGTIVERIGGGKTYKIYLPTGAYIKVKKGKKRTSQFINVQMKASSSDFGMTEGLCGVFDDDKTNDLTLRSGEIYGSNEKQPKGFSRDWRVPASESLFNGYCPTKAKTVDIGMYCNCMEDETNECAVGLDYQECKEIEKRKKKSYKKKGRKDVTAKLIEKAESPVARCISTANIINFEFDINYEQGELSWPTKTGITLTMARKICVEYIQARPVAQRCIALPGMNEIFELTVESCIEDIQITDDITWTFEAVEDVEDTGLVIIEIDIDFWVTVGDDVIPDPQIADNICPNECSNHGTCKENECICTGIWIGDDCSIDSTLPPEVTYISSQNPCDHNVKKYKCLEPVIVGANFADTDNLTCHYEVLYNNLTSTGEMGTVLAEYINEDSVSCALPRIAIYNITVSNNGIEYSDWVTHLVYNGYCDTCTEDDGCMLRNDICYINEVCYENGFILPADPRVGCRIAISVTDWTVIQVDSVRQYRLFFIRMEGSSLIVPSGSIATFGGMSLDLNVNNKLSLSFNGADQYLKVVDTSGGCLYDPEQCFLGITLSFTIKFRSLKENTYYYTNCGDQSSSAGYAIYYKNERLYFKVSTRTREWTVFVSDVKTDKYYDIQMSWSVQFGLNIYINLNKVGDTTDYLLRNVETPTKCDLYLGRPNGNGEYADIVMEYWHILLASREVLISIGFVIGYPSVKNPPVLKPELDRFGESKFTCDFDRVTGYDVKYTVKFYLNEDVLREVTITRDDDFAILDENDFHEQLYGTAISCTVEVCYADSCDQSKGEVKVSNTVYVAFKFSQEGSIVLHEGQPPTELTLQSYIPPRLFCTRGARDYSCKVELKASIRPAKELQCSDGTDLSQVVFFQTGESAADTCGTEVSTTEWKNEFKLFMKARIDGINDGDKKRSLQLEAVVTQDDGVVKYDIGRIELDIKDRDRRVRCRSKGHPHIKTFDKKKYHNYLEGEFILYRTKSNLYEVRTFQRKCRSNSRTACNCAVAIRAEDDVILFDVCGADYDFTTTVRSLTKKIYKNGDLTAGFTVEEEKKGKIFTITLPNGASVKIEKRKKYLQVWVTAGPVDFKNVEGLCGNFDDDKDNDYMKPDGTFLDPSDKYPNDFSKSWRVPTEETIYNGFCGNIDAPADIGVYCECNSGQDPVCSNNRDITACAKISKKKAVDITNELPMEEPVKCSTTVEQIYFIFDINFNITIIDLPQWPVNGITETIARQTCTTDIKLSVVGVACLGFGITIDFDDIIEDCVLDVQLNGDYDFIVSSISELRVTCMFSIETNITLLLPEGPDEIEIPEFFDNICVDDCNEQGTCVESVCQCNANYTGTTCDTLLTDPPILNAIFGGVACDLDTNEYNCTLFIVQGVRFIDNDSLTCHFELENGVKVTSVGDFKSTEEVWCPFIGDLGQHKLSISNDGLMISNELTFVVYTSACKDCTDLICVDRDDICTISGVCYELGALNMLNTEQFCNTTTSRTSWSTLIVSEITPTRYNFVRITGTTLVIKISITIEININLIGTPVLIDIPSGEKGVMLNGIDQALDFGDLSNTCLGDIEKCSTGLTITFNLKLRERKDNCYIMSTGGEDKDSYGLAMWYSKKGKLYTRVSTSKYEWTVYTKDVEIDEYFNVKLAWSRSEGLAFYKNNKRMKKSKKRQKRKGSKHLKKKCYFGRSTEPEPHFCKMEIDGFTEIPASEQVVDIIDVPLELPTMEKDPVLKVIPSNDTFDLRCTFEPLTTPYVNYRYTVRWYLGDAVKSTFVMENDSFVSQINKADIGVAVYGDEILTEKIELYEGFAGKCINVKPMVPPSTFCDNGTCHYRIDYGFEDREKYTESTCADESIVPQAVFLTESIQNSPCHVVISEVDWEKETCVYIRAVADGLKDKNKKLHVRLTISVEIVTTIVTQISQTSYPTVEVEIIDQDKTAVCESSGDPHITTYDGRTYDNMLEGEFIMYRHKTLPYEVRALLRACNEPRRASCNCGALIRIGDDVIVFDKCGAKKSKKNKKKPLKPKLYLNGELTPGTSIIKYKGGKNYKVVFPSGTYVRLESHKNGRFINMYVRASSSDLEKTEGLCGFFDGDDANDLMKPNNTLYGGKSREVDEFSSSWRIDELGVDSMYSGYCPQVVIEKQTILPPYCNCGASTSTCYSNIDDLGCARYKKDKKEKGKYWKKAKDVTEYLVSKAISPPSGCIATQIEVFEANITYIPTVRTWPTPTGRTEITALQECKAVIEADISFAGCKSVAAINLVAALDSCVIDLQITDNIEWSLAALDTVLTKCQIEIEINIELWVNVSGSLIPNPAIIDNICPGSCSGNGNCVEGVCVCTGNFAGEDCSVDTTAVIVLEPLEQEFCDKYSNLCTEITLIGDGFLETSVIQCAIIRQKKLAVFVDIGDEILINATYISQEAVTCDLPDPDIFKITIINNNIRSIDSLTYVTYDPFCYDCTTAGCTVKADVCLIGDNCYGKGFFDVGNAGLGCIPNTDTTTWTIITQIDITVLELTFIEITGTILKTPNLDITVHGTILPTLTEINTIMYCPLDGISQYLDLGDKSNSCLGNPLLCGFGMTVQFNLKIIQFVENMYIFTSGGDQPDGYGVAMYYKRSELYLTVSTKTMEWTVKTKININVVVNIEFSWSIQTGLALFFDGTMVAETKTFITREVTVSMYTATYIGVSIDITIFAQIEIGELKITEATRETIATVEGDETTTDVMTTEMFTNATTTEMVTNATETTTDQGTTTDIGTTTESGTTTEMGTSTLGGTTIAMGTTTDAGTTTEGETLTDGTATTTEASTPTDGTATSTEASTPIDGTATTIEPSTPTDGTATTTEPSTPTDGTATTTEAGTTSEGTTAEDTATSMTDSTTTGMSNTPTATQTAGTTQLDTTTEQPTELTTTGQLMTASDTITVQSTTETKQQTTTQEDTQTQETGSVESSSIRVESTTQNIEQTEITSPVATTSQVLTSTESSVEETTTKSVDTTVVDTTEPQTTTDSPTTTVVETTVQTTQQTTTPVMTTEQTTQGCI</sequence>
<keyword evidence="11" id="KW-1185">Reference proteome</keyword>
<keyword evidence="4" id="KW-0245">EGF-like domain</keyword>
<feature type="non-terminal residue" evidence="10">
    <location>
        <position position="1"/>
    </location>
</feature>
<evidence type="ECO:0000259" key="9">
    <source>
        <dbReference type="PROSITE" id="PS51233"/>
    </source>
</evidence>
<evidence type="ECO:0000256" key="4">
    <source>
        <dbReference type="PROSITE-ProRule" id="PRU00076"/>
    </source>
</evidence>
<evidence type="ECO:0000259" key="7">
    <source>
        <dbReference type="PROSITE" id="PS50835"/>
    </source>
</evidence>
<dbReference type="Pfam" id="PF00094">
    <property type="entry name" value="VWD"/>
    <property type="match status" value="6"/>
</dbReference>
<feature type="disulfide bond" evidence="4">
    <location>
        <begin position="1744"/>
        <end position="1753"/>
    </location>
</feature>
<name>A0A8B6DUA4_MYTGA</name>
<dbReference type="InterPro" id="IPR001846">
    <property type="entry name" value="VWF_type-D"/>
</dbReference>
<dbReference type="InterPro" id="IPR013320">
    <property type="entry name" value="ConA-like_dom_sf"/>
</dbReference>
<dbReference type="PANTHER" id="PTHR14949">
    <property type="entry name" value="EGF-LIKE-DOMAIN, MULTIPLE 7, 8"/>
    <property type="match status" value="1"/>
</dbReference>
<dbReference type="Proteomes" id="UP000596742">
    <property type="component" value="Unassembled WGS sequence"/>
</dbReference>
<dbReference type="Pfam" id="PF00024">
    <property type="entry name" value="PAN_1"/>
    <property type="match status" value="1"/>
</dbReference>
<dbReference type="SMART" id="SM00216">
    <property type="entry name" value="VWD"/>
    <property type="match status" value="5"/>
</dbReference>
<dbReference type="SUPFAM" id="SSF57414">
    <property type="entry name" value="Hairpin loop containing domain-like"/>
    <property type="match status" value="1"/>
</dbReference>
<evidence type="ECO:0000256" key="1">
    <source>
        <dbReference type="ARBA" id="ARBA00022729"/>
    </source>
</evidence>
<dbReference type="Pfam" id="PF26129">
    <property type="entry name" value="Vwde"/>
    <property type="match status" value="6"/>
</dbReference>
<feature type="region of interest" description="Disordered" evidence="5">
    <location>
        <begin position="6193"/>
        <end position="6419"/>
    </location>
</feature>
<dbReference type="EMBL" id="UYJE01004043">
    <property type="protein sequence ID" value="VDI24437.1"/>
    <property type="molecule type" value="Genomic_DNA"/>
</dbReference>
<evidence type="ECO:0000313" key="11">
    <source>
        <dbReference type="Proteomes" id="UP000596742"/>
    </source>
</evidence>
<dbReference type="SMART" id="SM00181">
    <property type="entry name" value="EGF"/>
    <property type="match status" value="4"/>
</dbReference>
<feature type="disulfide bond" evidence="4">
    <location>
        <begin position="1726"/>
        <end position="1736"/>
    </location>
</feature>
<accession>A0A8B6DUA4</accession>
<feature type="compositionally biased region" description="Low complexity" evidence="5">
    <location>
        <begin position="6193"/>
        <end position="6261"/>
    </location>
</feature>
<evidence type="ECO:0000256" key="5">
    <source>
        <dbReference type="SAM" id="MobiDB-lite"/>
    </source>
</evidence>
<evidence type="ECO:0000259" key="8">
    <source>
        <dbReference type="PROSITE" id="PS50948"/>
    </source>
</evidence>
<evidence type="ECO:0000313" key="10">
    <source>
        <dbReference type="EMBL" id="VDI24437.1"/>
    </source>
</evidence>
<organism evidence="10 11">
    <name type="scientific">Mytilus galloprovincialis</name>
    <name type="common">Mediterranean mussel</name>
    <dbReference type="NCBI Taxonomy" id="29158"/>
    <lineage>
        <taxon>Eukaryota</taxon>
        <taxon>Metazoa</taxon>
        <taxon>Spiralia</taxon>
        <taxon>Lophotrochozoa</taxon>
        <taxon>Mollusca</taxon>
        <taxon>Bivalvia</taxon>
        <taxon>Autobranchia</taxon>
        <taxon>Pteriomorphia</taxon>
        <taxon>Mytilida</taxon>
        <taxon>Mytiloidea</taxon>
        <taxon>Mytilidae</taxon>
        <taxon>Mytilinae</taxon>
        <taxon>Mytilus</taxon>
    </lineage>
</organism>
<keyword evidence="3" id="KW-0325">Glycoprotein</keyword>
<dbReference type="InterPro" id="IPR007110">
    <property type="entry name" value="Ig-like_dom"/>
</dbReference>
<feature type="domain" description="VWFD" evidence="9">
    <location>
        <begin position="441"/>
        <end position="634"/>
    </location>
</feature>
<feature type="domain" description="EGF-like" evidence="6">
    <location>
        <begin position="1722"/>
        <end position="1754"/>
    </location>
</feature>
<gene>
    <name evidence="10" type="ORF">MGAL_10B056642</name>
</gene>
<dbReference type="InterPro" id="IPR058727">
    <property type="entry name" value="Helical_Vwde"/>
</dbReference>
<feature type="domain" description="VWFD" evidence="9">
    <location>
        <begin position="1361"/>
        <end position="1555"/>
    </location>
</feature>
<dbReference type="GO" id="GO:0005102">
    <property type="term" value="F:signaling receptor binding"/>
    <property type="evidence" value="ECO:0007669"/>
    <property type="project" value="TreeGrafter"/>
</dbReference>
<comment type="caution">
    <text evidence="10">The sequence shown here is derived from an EMBL/GenBank/DDBJ whole genome shotgun (WGS) entry which is preliminary data.</text>
</comment>
<evidence type="ECO:0000259" key="6">
    <source>
        <dbReference type="PROSITE" id="PS50026"/>
    </source>
</evidence>
<feature type="compositionally biased region" description="Low complexity" evidence="5">
    <location>
        <begin position="6277"/>
        <end position="6358"/>
    </location>
</feature>
<proteinExistence type="predicted"/>
<dbReference type="PROSITE" id="PS50835">
    <property type="entry name" value="IG_LIKE"/>
    <property type="match status" value="1"/>
</dbReference>
<keyword evidence="1" id="KW-0732">Signal</keyword>
<evidence type="ECO:0000256" key="2">
    <source>
        <dbReference type="ARBA" id="ARBA00023157"/>
    </source>
</evidence>
<evidence type="ECO:0000256" key="3">
    <source>
        <dbReference type="ARBA" id="ARBA00023180"/>
    </source>
</evidence>
<dbReference type="SUPFAM" id="SSF49899">
    <property type="entry name" value="Concanavalin A-like lectins/glucanases"/>
    <property type="match status" value="5"/>
</dbReference>
<dbReference type="OrthoDB" id="382013at2759"/>
<feature type="domain" description="VWFD" evidence="9">
    <location>
        <begin position="4409"/>
        <end position="4602"/>
    </location>
</feature>
<dbReference type="Gene3D" id="2.10.25.10">
    <property type="entry name" value="Laminin"/>
    <property type="match status" value="2"/>
</dbReference>
<reference evidence="10" key="1">
    <citation type="submission" date="2018-11" db="EMBL/GenBank/DDBJ databases">
        <authorList>
            <person name="Alioto T."/>
            <person name="Alioto T."/>
        </authorList>
    </citation>
    <scope>NUCLEOTIDE SEQUENCE</scope>
</reference>
<dbReference type="PROSITE" id="PS50948">
    <property type="entry name" value="PAN"/>
    <property type="match status" value="2"/>
</dbReference>
<keyword evidence="2 4" id="KW-1015">Disulfide bond</keyword>
<feature type="compositionally biased region" description="Polar residues" evidence="5">
    <location>
        <begin position="6390"/>
        <end position="6416"/>
    </location>
</feature>
<feature type="domain" description="Ig-like" evidence="7">
    <location>
        <begin position="199"/>
        <end position="297"/>
    </location>
</feature>
<comment type="caution">
    <text evidence="4">Lacks conserved residue(s) required for the propagation of feature annotation.</text>
</comment>
<dbReference type="InterPro" id="IPR041161">
    <property type="entry name" value="EGF_Tenascin"/>
</dbReference>
<dbReference type="Pfam" id="PF23106">
    <property type="entry name" value="EGF_Teneurin"/>
    <property type="match status" value="1"/>
</dbReference>
<dbReference type="SMART" id="SM00473">
    <property type="entry name" value="PAN_AP"/>
    <property type="match status" value="2"/>
</dbReference>
<dbReference type="PROSITE" id="PS00022">
    <property type="entry name" value="EGF_1"/>
    <property type="match status" value="3"/>
</dbReference>
<feature type="domain" description="VWFD" evidence="9">
    <location>
        <begin position="3380"/>
        <end position="3581"/>
    </location>
</feature>
<dbReference type="PANTHER" id="PTHR14949:SF56">
    <property type="entry name" value="EGF-LIKE-DOMAIN, MULTIPLE 7"/>
    <property type="match status" value="1"/>
</dbReference>
<dbReference type="Gene3D" id="2.60.120.260">
    <property type="entry name" value="Galactose-binding domain-like"/>
    <property type="match status" value="1"/>
</dbReference>
<feature type="domain" description="Apple" evidence="8">
    <location>
        <begin position="14"/>
        <end position="98"/>
    </location>
</feature>
<dbReference type="PROSITE" id="PS51233">
    <property type="entry name" value="VWFD"/>
    <property type="match status" value="6"/>
</dbReference>